<dbReference type="EMBL" id="NWVW01000001">
    <property type="protein sequence ID" value="PHO11114.1"/>
    <property type="molecule type" value="Genomic_DNA"/>
</dbReference>
<keyword evidence="1" id="KW-0472">Membrane</keyword>
<evidence type="ECO:0000256" key="1">
    <source>
        <dbReference type="SAM" id="Phobius"/>
    </source>
</evidence>
<keyword evidence="1" id="KW-0812">Transmembrane</keyword>
<proteinExistence type="predicted"/>
<dbReference type="Proteomes" id="UP000221384">
    <property type="component" value="Unassembled WGS sequence"/>
</dbReference>
<evidence type="ECO:0008006" key="4">
    <source>
        <dbReference type="Google" id="ProtNLM"/>
    </source>
</evidence>
<feature type="transmembrane region" description="Helical" evidence="1">
    <location>
        <begin position="74"/>
        <end position="91"/>
    </location>
</feature>
<name>A0ABX4LXB7_9BACT</name>
<feature type="transmembrane region" description="Helical" evidence="1">
    <location>
        <begin position="23"/>
        <end position="44"/>
    </location>
</feature>
<reference evidence="2 3" key="1">
    <citation type="submission" date="2017-09" db="EMBL/GenBank/DDBJ databases">
        <authorList>
            <person name="Perez-Cataluna A."/>
            <person name="Figueras M.J."/>
            <person name="Salas-Masso N."/>
        </authorList>
    </citation>
    <scope>NUCLEOTIDE SEQUENCE [LARGE SCALE GENOMIC DNA]</scope>
    <source>
        <strain evidence="2 3">F138-33</strain>
    </source>
</reference>
<accession>A0ABX4LXB7</accession>
<protein>
    <recommendedName>
        <fullName evidence="4">Mechanosensitive ion channel protein MscS</fullName>
    </recommendedName>
</protein>
<evidence type="ECO:0000313" key="3">
    <source>
        <dbReference type="Proteomes" id="UP000221384"/>
    </source>
</evidence>
<feature type="transmembrane region" description="Helical" evidence="1">
    <location>
        <begin position="97"/>
        <end position="114"/>
    </location>
</feature>
<keyword evidence="1" id="KW-1133">Transmembrane helix</keyword>
<gene>
    <name evidence="2" type="ORF">CPG37_01320</name>
</gene>
<organism evidence="2 3">
    <name type="scientific">Malaciobacter canalis</name>
    <dbReference type="NCBI Taxonomy" id="1912871"/>
    <lineage>
        <taxon>Bacteria</taxon>
        <taxon>Pseudomonadati</taxon>
        <taxon>Campylobacterota</taxon>
        <taxon>Epsilonproteobacteria</taxon>
        <taxon>Campylobacterales</taxon>
        <taxon>Arcobacteraceae</taxon>
        <taxon>Malaciobacter</taxon>
    </lineage>
</organism>
<comment type="caution">
    <text evidence="2">The sequence shown here is derived from an EMBL/GenBank/DDBJ whole genome shotgun (WGS) entry which is preliminary data.</text>
</comment>
<evidence type="ECO:0000313" key="2">
    <source>
        <dbReference type="EMBL" id="PHO11114.1"/>
    </source>
</evidence>
<keyword evidence="3" id="KW-1185">Reference proteome</keyword>
<dbReference type="RefSeq" id="WP_099333451.1">
    <property type="nucleotide sequence ID" value="NZ_CP042812.1"/>
</dbReference>
<sequence length="311" mass="36898">MNILKSLFTDLENLLNVLNNFDYSRLILLAVTLLVVYIIHIIFLNRYHKNKINKTKIELKKINLEATLNLKRQNLLKIYTILFLFSSFIIISQNNLAVIIPVLSALILILLFSIKEQLNNIFLGLAYKSSILTTIYEGMEFYFKDTPNEICKITKVNLFKTIYKNQKTGQLLSLENKTLNETEIIHKAIIDLNYVEFKYIVSNDFDFDQYVKQTRKKLKEYVNTVDVDFKTLRETILSLKSKYNTTPFLKPIYTIDIIYNTKEDVIIKINLTTYKYDYENYLDDFLKFRPIPIYKNEKETNKKNISKNKFY</sequence>